<name>A0A086TGQ8_HAPC1</name>
<gene>
    <name evidence="6" type="ORF">ACRE_007370</name>
</gene>
<dbReference type="InterPro" id="IPR011057">
    <property type="entry name" value="Mss4-like_sf"/>
</dbReference>
<evidence type="ECO:0000256" key="1">
    <source>
        <dbReference type="ARBA" id="ARBA00005495"/>
    </source>
</evidence>
<dbReference type="InterPro" id="IPR006913">
    <property type="entry name" value="CENP-V/GFA"/>
</dbReference>
<dbReference type="Pfam" id="PF04828">
    <property type="entry name" value="GFA"/>
    <property type="match status" value="1"/>
</dbReference>
<dbReference type="EMBL" id="JPKY01000003">
    <property type="protein sequence ID" value="KFH48540.1"/>
    <property type="molecule type" value="Genomic_DNA"/>
</dbReference>
<keyword evidence="4" id="KW-0456">Lyase</keyword>
<comment type="similarity">
    <text evidence="1">Belongs to the Gfa family.</text>
</comment>
<keyword evidence="2" id="KW-0479">Metal-binding</keyword>
<evidence type="ECO:0000313" key="7">
    <source>
        <dbReference type="Proteomes" id="UP000029964"/>
    </source>
</evidence>
<evidence type="ECO:0000256" key="2">
    <source>
        <dbReference type="ARBA" id="ARBA00022723"/>
    </source>
</evidence>
<evidence type="ECO:0000256" key="4">
    <source>
        <dbReference type="ARBA" id="ARBA00023239"/>
    </source>
</evidence>
<dbReference type="GO" id="GO:0016846">
    <property type="term" value="F:carbon-sulfur lyase activity"/>
    <property type="evidence" value="ECO:0007669"/>
    <property type="project" value="InterPro"/>
</dbReference>
<reference evidence="7" key="1">
    <citation type="journal article" date="2014" name="Genome Announc.">
        <title>Genome sequence and annotation of Acremonium chrysogenum, producer of the beta-lactam antibiotic cephalosporin C.</title>
        <authorList>
            <person name="Terfehr D."/>
            <person name="Dahlmann T.A."/>
            <person name="Specht T."/>
            <person name="Zadra I."/>
            <person name="Kuernsteiner H."/>
            <person name="Kueck U."/>
        </authorList>
    </citation>
    <scope>NUCLEOTIDE SEQUENCE [LARGE SCALE GENOMIC DNA]</scope>
    <source>
        <strain evidence="7">ATCC 11550 / CBS 779.69 / DSM 880 / IAM 14645 / JCM 23072 / IMI 49137</strain>
    </source>
</reference>
<dbReference type="PANTHER" id="PTHR33337">
    <property type="entry name" value="GFA DOMAIN-CONTAINING PROTEIN"/>
    <property type="match status" value="1"/>
</dbReference>
<keyword evidence="7" id="KW-1185">Reference proteome</keyword>
<protein>
    <recommendedName>
        <fullName evidence="5">CENP-V/GFA domain-containing protein</fullName>
    </recommendedName>
</protein>
<evidence type="ECO:0000256" key="3">
    <source>
        <dbReference type="ARBA" id="ARBA00022833"/>
    </source>
</evidence>
<dbReference type="Gene3D" id="3.90.1590.10">
    <property type="entry name" value="glutathione-dependent formaldehyde- activating enzyme (gfa)"/>
    <property type="match status" value="2"/>
</dbReference>
<dbReference type="Proteomes" id="UP000029964">
    <property type="component" value="Unassembled WGS sequence"/>
</dbReference>
<dbReference type="AlphaFoldDB" id="A0A086TGQ8"/>
<dbReference type="OrthoDB" id="5422068at2759"/>
<dbReference type="PANTHER" id="PTHR33337:SF32">
    <property type="entry name" value="DUF636 DOMAIN PROTEIN (AFU_ORTHOLOGUE AFUA_7G04120)"/>
    <property type="match status" value="1"/>
</dbReference>
<proteinExistence type="inferred from homology"/>
<dbReference type="HOGENOM" id="CLU_038839_0_0_1"/>
<accession>A0A086TGQ8</accession>
<feature type="domain" description="CENP-V/GFA" evidence="5">
    <location>
        <begin position="5"/>
        <end position="117"/>
    </location>
</feature>
<organism evidence="6 7">
    <name type="scientific">Hapsidospora chrysogenum (strain ATCC 11550 / CBS 779.69 / DSM 880 / IAM 14645 / JCM 23072 / IMI 49137)</name>
    <name type="common">Acremonium chrysogenum</name>
    <dbReference type="NCBI Taxonomy" id="857340"/>
    <lineage>
        <taxon>Eukaryota</taxon>
        <taxon>Fungi</taxon>
        <taxon>Dikarya</taxon>
        <taxon>Ascomycota</taxon>
        <taxon>Pezizomycotina</taxon>
        <taxon>Sordariomycetes</taxon>
        <taxon>Hypocreomycetidae</taxon>
        <taxon>Hypocreales</taxon>
        <taxon>Bionectriaceae</taxon>
        <taxon>Hapsidospora</taxon>
    </lineage>
</organism>
<dbReference type="STRING" id="857340.A0A086TGQ8"/>
<sequence>MAPTLHIRCLCGAIHEQVLSRREGDSDQASLSLCHCDACRHSSGTLSTSYYPILEPTTLSDNLGRYDPADGGSTRYFCAKCGCHVFRSNRLGSGSLEWKVATGVVASTTDIGGDATDARYTRHTYVADTQDGGASIWIPMFDGESVQSIGDSSSFVDTLPPIPQSSDSEESLGASCACGRVRFHITRPGPQSRNAHSDYPDLLYAYNKTPVSIRSNPNREKWWLCGEGRYLAGTCACASCRLATGFEIQTWAFVPRANIFAHIPDPATADSAEDRRVIVPLDFETLGPGVLSSYSSSPGVFRDFCGRCGATVFWRDNVRPGKVDVSVGLLRADEGARAESWLSWWTRRVSFEEEAGTGRRGAPARTAKKLIVSLQEGLKEWAEGSTRVSK</sequence>
<dbReference type="PROSITE" id="PS51891">
    <property type="entry name" value="CENP_V_GFA"/>
    <property type="match status" value="1"/>
</dbReference>
<evidence type="ECO:0000259" key="5">
    <source>
        <dbReference type="PROSITE" id="PS51891"/>
    </source>
</evidence>
<keyword evidence="3" id="KW-0862">Zinc</keyword>
<dbReference type="SUPFAM" id="SSF51316">
    <property type="entry name" value="Mss4-like"/>
    <property type="match status" value="2"/>
</dbReference>
<comment type="caution">
    <text evidence="6">The sequence shown here is derived from an EMBL/GenBank/DDBJ whole genome shotgun (WGS) entry which is preliminary data.</text>
</comment>
<dbReference type="GO" id="GO:0046872">
    <property type="term" value="F:metal ion binding"/>
    <property type="evidence" value="ECO:0007669"/>
    <property type="project" value="UniProtKB-KW"/>
</dbReference>
<evidence type="ECO:0000313" key="6">
    <source>
        <dbReference type="EMBL" id="KFH48540.1"/>
    </source>
</evidence>